<comment type="caution">
    <text evidence="2">The sequence shown here is derived from an EMBL/GenBank/DDBJ whole genome shotgun (WGS) entry which is preliminary data.</text>
</comment>
<keyword evidence="1" id="KW-0732">Signal</keyword>
<organism evidence="2 3">
    <name type="scientific">Glomus cerebriforme</name>
    <dbReference type="NCBI Taxonomy" id="658196"/>
    <lineage>
        <taxon>Eukaryota</taxon>
        <taxon>Fungi</taxon>
        <taxon>Fungi incertae sedis</taxon>
        <taxon>Mucoromycota</taxon>
        <taxon>Glomeromycotina</taxon>
        <taxon>Glomeromycetes</taxon>
        <taxon>Glomerales</taxon>
        <taxon>Glomeraceae</taxon>
        <taxon>Glomus</taxon>
    </lineage>
</organism>
<evidence type="ECO:0008006" key="4">
    <source>
        <dbReference type="Google" id="ProtNLM"/>
    </source>
</evidence>
<name>A0A397TJU1_9GLOM</name>
<dbReference type="Proteomes" id="UP000265703">
    <property type="component" value="Unassembled WGS sequence"/>
</dbReference>
<feature type="signal peptide" evidence="1">
    <location>
        <begin position="1"/>
        <end position="28"/>
    </location>
</feature>
<proteinExistence type="predicted"/>
<evidence type="ECO:0000256" key="1">
    <source>
        <dbReference type="SAM" id="SignalP"/>
    </source>
</evidence>
<gene>
    <name evidence="2" type="ORF">C1645_734298</name>
</gene>
<protein>
    <recommendedName>
        <fullName evidence="4">Reelin domain-containing protein</fullName>
    </recommendedName>
</protein>
<accession>A0A397TJU1</accession>
<sequence>MTKYLRSFPSFILIIIALIFFAIITSEAKPNVCRKLAHVEFLPEFNIDNLYGVIKFTETSKQNNVIVDGIFTSVIGGVDAIIAEDGQSRYTAELYDKKGRKLYDLTQPVFHNAMELVSFEKQYANLTICNGNSIIGKVVIIKRDGDEIAKAEVYELL</sequence>
<reference evidence="2 3" key="1">
    <citation type="submission" date="2018-06" db="EMBL/GenBank/DDBJ databases">
        <title>Comparative genomics reveals the genomic features of Rhizophagus irregularis, R. cerebriforme, R. diaphanum and Gigaspora rosea, and their symbiotic lifestyle signature.</title>
        <authorList>
            <person name="Morin E."/>
            <person name="San Clemente H."/>
            <person name="Chen E.C.H."/>
            <person name="De La Providencia I."/>
            <person name="Hainaut M."/>
            <person name="Kuo A."/>
            <person name="Kohler A."/>
            <person name="Murat C."/>
            <person name="Tang N."/>
            <person name="Roy S."/>
            <person name="Loubradou J."/>
            <person name="Henrissat B."/>
            <person name="Grigoriev I.V."/>
            <person name="Corradi N."/>
            <person name="Roux C."/>
            <person name="Martin F.M."/>
        </authorList>
    </citation>
    <scope>NUCLEOTIDE SEQUENCE [LARGE SCALE GENOMIC DNA]</scope>
    <source>
        <strain evidence="2 3">DAOM 227022</strain>
    </source>
</reference>
<feature type="chain" id="PRO_5017447516" description="Reelin domain-containing protein" evidence="1">
    <location>
        <begin position="29"/>
        <end position="157"/>
    </location>
</feature>
<evidence type="ECO:0000313" key="3">
    <source>
        <dbReference type="Proteomes" id="UP000265703"/>
    </source>
</evidence>
<evidence type="ECO:0000313" key="2">
    <source>
        <dbReference type="EMBL" id="RIA95144.1"/>
    </source>
</evidence>
<dbReference type="EMBL" id="QKYT01000067">
    <property type="protein sequence ID" value="RIA95144.1"/>
    <property type="molecule type" value="Genomic_DNA"/>
</dbReference>
<keyword evidence="3" id="KW-1185">Reference proteome</keyword>
<dbReference type="OrthoDB" id="2345166at2759"/>
<dbReference type="AlphaFoldDB" id="A0A397TJU1"/>